<dbReference type="Proteomes" id="UP000630864">
    <property type="component" value="Unassembled WGS sequence"/>
</dbReference>
<feature type="transmembrane region" description="Helical" evidence="1">
    <location>
        <begin position="21"/>
        <end position="40"/>
    </location>
</feature>
<evidence type="ECO:0000313" key="6">
    <source>
        <dbReference type="Proteomes" id="UP000275613"/>
    </source>
</evidence>
<dbReference type="Proteomes" id="UP000275613">
    <property type="component" value="Unassembled WGS sequence"/>
</dbReference>
<dbReference type="AlphaFoldDB" id="A0A0P9QJN5"/>
<accession>A0A0P9QJN5</accession>
<keyword evidence="1" id="KW-1133">Transmembrane helix</keyword>
<evidence type="ECO:0000313" key="4">
    <source>
        <dbReference type="EMBL" id="RMO55040.1"/>
    </source>
</evidence>
<dbReference type="EMBL" id="RBPV01000322">
    <property type="protein sequence ID" value="RMO55040.1"/>
    <property type="molecule type" value="Genomic_DNA"/>
</dbReference>
<organism evidence="3 5">
    <name type="scientific">Pseudomonas amygdali pv. eriobotryae</name>
    <dbReference type="NCBI Taxonomy" id="129137"/>
    <lineage>
        <taxon>Bacteria</taxon>
        <taxon>Pseudomonadati</taxon>
        <taxon>Pseudomonadota</taxon>
        <taxon>Gammaproteobacteria</taxon>
        <taxon>Pseudomonadales</taxon>
        <taxon>Pseudomonadaceae</taxon>
        <taxon>Pseudomonas</taxon>
        <taxon>Pseudomonas amygdali</taxon>
    </lineage>
</organism>
<evidence type="ECO:0000313" key="2">
    <source>
        <dbReference type="EMBL" id="GFZ58154.1"/>
    </source>
</evidence>
<dbReference type="PATRIC" id="fig|129137.4.peg.93"/>
<name>A0A0P9QJN5_PSEA0</name>
<reference evidence="4 6" key="2">
    <citation type="submission" date="2018-08" db="EMBL/GenBank/DDBJ databases">
        <title>Recombination of ecologically and evolutionarily significant loci maintains genetic cohesion in the Pseudomonas syringae species complex.</title>
        <authorList>
            <person name="Dillon M."/>
            <person name="Thakur S."/>
            <person name="Almeida R.N.D."/>
            <person name="Weir B.S."/>
            <person name="Guttman D.S."/>
        </authorList>
    </citation>
    <scope>NUCLEOTIDE SEQUENCE [LARGE SCALE GENOMIC DNA]</scope>
    <source>
        <strain evidence="4 6">ICMP 4316</strain>
    </source>
</reference>
<reference evidence="3 5" key="1">
    <citation type="submission" date="2015-09" db="EMBL/GenBank/DDBJ databases">
        <title>Genome announcement of multiple Pseudomonas syringae strains.</title>
        <authorList>
            <person name="Thakur S."/>
            <person name="Wang P.W."/>
            <person name="Gong Y."/>
            <person name="Weir B.S."/>
            <person name="Guttman D.S."/>
        </authorList>
    </citation>
    <scope>NUCLEOTIDE SEQUENCE [LARGE SCALE GENOMIC DNA]</scope>
    <source>
        <strain evidence="3 5">ICMP4455</strain>
    </source>
</reference>
<dbReference type="EMBL" id="BMZW01000002">
    <property type="protein sequence ID" value="GFZ58154.1"/>
    <property type="molecule type" value="Genomic_DNA"/>
</dbReference>
<evidence type="ECO:0000256" key="1">
    <source>
        <dbReference type="SAM" id="Phobius"/>
    </source>
</evidence>
<keyword evidence="1" id="KW-0812">Transmembrane</keyword>
<evidence type="ECO:0000313" key="5">
    <source>
        <dbReference type="Proteomes" id="UP000050490"/>
    </source>
</evidence>
<sequence length="70" mass="7778">MPGTPPIIRSRSIIRNTVLNYSGQAYVMLVGILIMPFYLGHLGAEAYGLIGFFTLLQAWCAQWHISKALP</sequence>
<comment type="caution">
    <text evidence="3">The sequence shown here is derived from an EMBL/GenBank/DDBJ whole genome shotgun (WGS) entry which is preliminary data.</text>
</comment>
<dbReference type="Proteomes" id="UP000050490">
    <property type="component" value="Unassembled WGS sequence"/>
</dbReference>
<keyword evidence="1" id="KW-0472">Membrane</keyword>
<protein>
    <submittedName>
        <fullName evidence="3">DNA primase</fullName>
    </submittedName>
    <submittedName>
        <fullName evidence="4">Membrane protein involved in the export of O-antigen and teichoic acid</fullName>
    </submittedName>
</protein>
<gene>
    <name evidence="3" type="ORF">ALO70_200063</name>
    <name evidence="4" type="ORF">ALQ39_03682</name>
    <name evidence="2" type="ORF">PSE10A_06650</name>
</gene>
<reference evidence="2" key="3">
    <citation type="submission" date="2020-09" db="EMBL/GenBank/DDBJ databases">
        <title>Pseudomonas syringae pv. eriobotryae genome sequence causing loquat canker disease.</title>
        <authorList>
            <person name="Fukuda S."/>
            <person name="Tashiro H."/>
            <person name="Nagano Y."/>
        </authorList>
    </citation>
    <scope>NUCLEOTIDE SEQUENCE</scope>
    <source>
        <strain evidence="2">AM001</strain>
    </source>
</reference>
<dbReference type="EMBL" id="LJQI01000209">
    <property type="protein sequence ID" value="KPX28886.1"/>
    <property type="molecule type" value="Genomic_DNA"/>
</dbReference>
<evidence type="ECO:0000313" key="3">
    <source>
        <dbReference type="EMBL" id="KPX28886.1"/>
    </source>
</evidence>
<proteinExistence type="predicted"/>